<dbReference type="Pfam" id="PF07690">
    <property type="entry name" value="MFS_1"/>
    <property type="match status" value="1"/>
</dbReference>
<dbReference type="InterPro" id="IPR011701">
    <property type="entry name" value="MFS"/>
</dbReference>
<accession>A0ABQ6FWA7</accession>
<feature type="transmembrane region" description="Helical" evidence="8">
    <location>
        <begin position="231"/>
        <end position="254"/>
    </location>
</feature>
<feature type="transmembrane region" description="Helical" evidence="8">
    <location>
        <begin position="175"/>
        <end position="195"/>
    </location>
</feature>
<comment type="subcellular location">
    <subcellularLocation>
        <location evidence="1">Cell membrane</location>
        <topology evidence="1">Multi-pass membrane protein</topology>
    </subcellularLocation>
</comment>
<organism evidence="10 11">
    <name type="scientific">Dictyobacter halimunensis</name>
    <dbReference type="NCBI Taxonomy" id="3026934"/>
    <lineage>
        <taxon>Bacteria</taxon>
        <taxon>Bacillati</taxon>
        <taxon>Chloroflexota</taxon>
        <taxon>Ktedonobacteria</taxon>
        <taxon>Ktedonobacterales</taxon>
        <taxon>Dictyobacteraceae</taxon>
        <taxon>Dictyobacter</taxon>
    </lineage>
</organism>
<dbReference type="EMBL" id="BSRI01000002">
    <property type="protein sequence ID" value="GLV58000.1"/>
    <property type="molecule type" value="Genomic_DNA"/>
</dbReference>
<feature type="transmembrane region" description="Helical" evidence="8">
    <location>
        <begin position="87"/>
        <end position="106"/>
    </location>
</feature>
<evidence type="ECO:0000256" key="1">
    <source>
        <dbReference type="ARBA" id="ARBA00004651"/>
    </source>
</evidence>
<feature type="transmembrane region" description="Helical" evidence="8">
    <location>
        <begin position="207"/>
        <end position="225"/>
    </location>
</feature>
<keyword evidence="6 8" id="KW-0472">Membrane</keyword>
<gene>
    <name evidence="10" type="primary">yhcA_2</name>
    <name evidence="10" type="ORF">KDH_48340</name>
</gene>
<dbReference type="InterPro" id="IPR020846">
    <property type="entry name" value="MFS_dom"/>
</dbReference>
<feature type="transmembrane region" description="Helical" evidence="8">
    <location>
        <begin position="338"/>
        <end position="358"/>
    </location>
</feature>
<dbReference type="CDD" id="cd17503">
    <property type="entry name" value="MFS_LmrB_MDR_like"/>
    <property type="match status" value="1"/>
</dbReference>
<dbReference type="NCBIfam" id="TIGR00711">
    <property type="entry name" value="efflux_EmrB"/>
    <property type="match status" value="1"/>
</dbReference>
<evidence type="ECO:0000256" key="4">
    <source>
        <dbReference type="ARBA" id="ARBA00022692"/>
    </source>
</evidence>
<evidence type="ECO:0000313" key="10">
    <source>
        <dbReference type="EMBL" id="GLV58000.1"/>
    </source>
</evidence>
<feature type="transmembrane region" description="Helical" evidence="8">
    <location>
        <begin position="112"/>
        <end position="135"/>
    </location>
</feature>
<evidence type="ECO:0000256" key="7">
    <source>
        <dbReference type="SAM" id="MobiDB-lite"/>
    </source>
</evidence>
<keyword evidence="11" id="KW-1185">Reference proteome</keyword>
<keyword evidence="5 8" id="KW-1133">Transmembrane helix</keyword>
<dbReference type="InterPro" id="IPR004638">
    <property type="entry name" value="EmrB-like"/>
</dbReference>
<feature type="transmembrane region" description="Helical" evidence="8">
    <location>
        <begin position="59"/>
        <end position="80"/>
    </location>
</feature>
<feature type="transmembrane region" description="Helical" evidence="8">
    <location>
        <begin position="493"/>
        <end position="511"/>
    </location>
</feature>
<evidence type="ECO:0000256" key="8">
    <source>
        <dbReference type="SAM" id="Phobius"/>
    </source>
</evidence>
<evidence type="ECO:0000256" key="3">
    <source>
        <dbReference type="ARBA" id="ARBA00022475"/>
    </source>
</evidence>
<dbReference type="InterPro" id="IPR036259">
    <property type="entry name" value="MFS_trans_sf"/>
</dbReference>
<reference evidence="10 11" key="1">
    <citation type="submission" date="2023-02" db="EMBL/GenBank/DDBJ databases">
        <title>Dictyobacter halimunensis sp. nov., a new member of the class Ktedonobacteria from forest soil in a geothermal area.</title>
        <authorList>
            <person name="Rachmania M.K."/>
            <person name="Ningsih F."/>
            <person name="Sakai Y."/>
            <person name="Yabe S."/>
            <person name="Yokota A."/>
            <person name="Sjamsuridzal W."/>
        </authorList>
    </citation>
    <scope>NUCLEOTIDE SEQUENCE [LARGE SCALE GENOMIC DNA]</scope>
    <source>
        <strain evidence="10 11">S3.2.2.5</strain>
    </source>
</reference>
<feature type="transmembrane region" description="Helical" evidence="8">
    <location>
        <begin position="370"/>
        <end position="388"/>
    </location>
</feature>
<name>A0ABQ6FWA7_9CHLR</name>
<dbReference type="PANTHER" id="PTHR23501:SF1">
    <property type="entry name" value="TRANSPORT PROTEIN HSRA-RELATED"/>
    <property type="match status" value="1"/>
</dbReference>
<keyword evidence="3" id="KW-1003">Cell membrane</keyword>
<feature type="transmembrane region" description="Helical" evidence="8">
    <location>
        <begin position="409"/>
        <end position="427"/>
    </location>
</feature>
<dbReference type="Proteomes" id="UP001344906">
    <property type="component" value="Unassembled WGS sequence"/>
</dbReference>
<sequence>MQVSTVSPQEKAGGLAYKWVVAIVVVFGLFMTILDGTIVNTAIPRLQNAFGADLTSVQWVLTAYTLAQGVATPLTAYLASRIGNKRLYLVALAGFTLGSALCGLSWSLESLIIFRIIQAIFGSFLSPLAITLLYMEFPPAERGTAMGFLGIPILLAPAFGPTLGGYLVTYSDWQLIFYINLPIGIVGLLMGFFFLRESVGQRVNFDFLGFIFASIGLAAVLYGLSDAGTDGWSSATVLGCIIGGLLCLTIFVILELSRAKQGKAVLLDLRVFGNGVFTTSIIASTLVIFALYGGLFLIPVYLQSLRGESAFQSGLVLLPQAFASMLAVVIGGRLVDKIGVRAVVIPGLLIMGFAMWMLTSLSLTEPVSSFQTALIIRGFGMGLCLQPLSVSMLSQIKPKMLSQASSVNTTFRFVMSSLAVSVISTYVTSRDKLHYAHLAEMVTADSPTGHFITQMQAILMSRGSSASAAYGTALEYIAGRLQLQGYVMAMQDAFWVTLILVGVAVVASFFVSGKKNNKKNEPIEERPLTDEEQKAKEEALMAV</sequence>
<dbReference type="PROSITE" id="PS50850">
    <property type="entry name" value="MFS"/>
    <property type="match status" value="1"/>
</dbReference>
<feature type="domain" description="Major facilitator superfamily (MFS) profile" evidence="9">
    <location>
        <begin position="21"/>
        <end position="516"/>
    </location>
</feature>
<evidence type="ECO:0000256" key="5">
    <source>
        <dbReference type="ARBA" id="ARBA00022989"/>
    </source>
</evidence>
<evidence type="ECO:0000259" key="9">
    <source>
        <dbReference type="PROSITE" id="PS50850"/>
    </source>
</evidence>
<protein>
    <submittedName>
        <fullName evidence="10">MFS-type transporter YhcA</fullName>
    </submittedName>
</protein>
<dbReference type="SUPFAM" id="SSF103473">
    <property type="entry name" value="MFS general substrate transporter"/>
    <property type="match status" value="2"/>
</dbReference>
<dbReference type="RefSeq" id="WP_338254088.1">
    <property type="nucleotide sequence ID" value="NZ_BSRI01000002.1"/>
</dbReference>
<keyword evidence="2" id="KW-0813">Transport</keyword>
<proteinExistence type="predicted"/>
<dbReference type="PANTHER" id="PTHR23501">
    <property type="entry name" value="MAJOR FACILITATOR SUPERFAMILY"/>
    <property type="match status" value="1"/>
</dbReference>
<feature type="transmembrane region" description="Helical" evidence="8">
    <location>
        <begin position="310"/>
        <end position="331"/>
    </location>
</feature>
<feature type="transmembrane region" description="Helical" evidence="8">
    <location>
        <begin position="19"/>
        <end position="39"/>
    </location>
</feature>
<keyword evidence="4 8" id="KW-0812">Transmembrane</keyword>
<feature type="compositionally biased region" description="Basic and acidic residues" evidence="7">
    <location>
        <begin position="518"/>
        <end position="543"/>
    </location>
</feature>
<evidence type="ECO:0000313" key="11">
    <source>
        <dbReference type="Proteomes" id="UP001344906"/>
    </source>
</evidence>
<feature type="region of interest" description="Disordered" evidence="7">
    <location>
        <begin position="516"/>
        <end position="543"/>
    </location>
</feature>
<evidence type="ECO:0000256" key="6">
    <source>
        <dbReference type="ARBA" id="ARBA00023136"/>
    </source>
</evidence>
<dbReference type="Gene3D" id="1.20.1720.10">
    <property type="entry name" value="Multidrug resistance protein D"/>
    <property type="match status" value="1"/>
</dbReference>
<feature type="transmembrane region" description="Helical" evidence="8">
    <location>
        <begin position="275"/>
        <end position="298"/>
    </location>
</feature>
<dbReference type="Gene3D" id="1.20.1250.20">
    <property type="entry name" value="MFS general substrate transporter like domains"/>
    <property type="match status" value="1"/>
</dbReference>
<evidence type="ECO:0000256" key="2">
    <source>
        <dbReference type="ARBA" id="ARBA00022448"/>
    </source>
</evidence>
<feature type="transmembrane region" description="Helical" evidence="8">
    <location>
        <begin position="147"/>
        <end position="169"/>
    </location>
</feature>
<comment type="caution">
    <text evidence="10">The sequence shown here is derived from an EMBL/GenBank/DDBJ whole genome shotgun (WGS) entry which is preliminary data.</text>
</comment>